<dbReference type="GO" id="GO:0032259">
    <property type="term" value="P:methylation"/>
    <property type="evidence" value="ECO:0007669"/>
    <property type="project" value="UniProtKB-KW"/>
</dbReference>
<keyword evidence="1" id="KW-0808">Transferase</keyword>
<dbReference type="Pfam" id="PF13489">
    <property type="entry name" value="Methyltransf_23"/>
    <property type="match status" value="1"/>
</dbReference>
<comment type="caution">
    <text evidence="1">The sequence shown here is derived from an EMBL/GenBank/DDBJ whole genome shotgun (WGS) entry which is preliminary data.</text>
</comment>
<sequence length="198" mass="22737">MKETSKAMRRRQKSDQPVDWKSVFVGRGLDVGPGDDPLVVGWFAGIREMFFFDKPHGDANRLSAYFPPESFDFIHSSQSLEHMFDPTACVKDWLTLVKKGGWLICTVPSWELYEGMIWPSRFNWDHKSTWSLSLNGSPAPIHIHVPNWLATLKDTDRVIQNYHYQLCDGGYNYRIGPAMDQTIPPNGAEAFIEFVVQR</sequence>
<dbReference type="EMBL" id="ABVL01000022">
    <property type="protein sequence ID" value="EDY17230.1"/>
    <property type="molecule type" value="Genomic_DNA"/>
</dbReference>
<dbReference type="GO" id="GO:0008168">
    <property type="term" value="F:methyltransferase activity"/>
    <property type="evidence" value="ECO:0007669"/>
    <property type="project" value="UniProtKB-KW"/>
</dbReference>
<gene>
    <name evidence="1" type="ORF">CfE428DRAFT_5248</name>
</gene>
<evidence type="ECO:0000313" key="1">
    <source>
        <dbReference type="EMBL" id="EDY17230.1"/>
    </source>
</evidence>
<keyword evidence="2" id="KW-1185">Reference proteome</keyword>
<organism evidence="1 2">
    <name type="scientific">Chthoniobacter flavus Ellin428</name>
    <dbReference type="NCBI Taxonomy" id="497964"/>
    <lineage>
        <taxon>Bacteria</taxon>
        <taxon>Pseudomonadati</taxon>
        <taxon>Verrucomicrobiota</taxon>
        <taxon>Spartobacteria</taxon>
        <taxon>Chthoniobacterales</taxon>
        <taxon>Chthoniobacteraceae</taxon>
        <taxon>Chthoniobacter</taxon>
    </lineage>
</organism>
<name>B4D8K8_9BACT</name>
<keyword evidence="1" id="KW-0489">Methyltransferase</keyword>
<dbReference type="Gene3D" id="3.40.50.150">
    <property type="entry name" value="Vaccinia Virus protein VP39"/>
    <property type="match status" value="1"/>
</dbReference>
<dbReference type="InParanoid" id="B4D8K8"/>
<dbReference type="InterPro" id="IPR029063">
    <property type="entry name" value="SAM-dependent_MTases_sf"/>
</dbReference>
<dbReference type="AlphaFoldDB" id="B4D8K8"/>
<dbReference type="RefSeq" id="WP_006982569.1">
    <property type="nucleotide sequence ID" value="NZ_ABVL01000022.1"/>
</dbReference>
<reference evidence="1 2" key="1">
    <citation type="journal article" date="2011" name="J. Bacteriol.">
        <title>Genome sequence of Chthoniobacter flavus Ellin428, an aerobic heterotrophic soil bacterium.</title>
        <authorList>
            <person name="Kant R."/>
            <person name="van Passel M.W."/>
            <person name="Palva A."/>
            <person name="Lucas S."/>
            <person name="Lapidus A."/>
            <person name="Glavina Del Rio T."/>
            <person name="Dalin E."/>
            <person name="Tice H."/>
            <person name="Bruce D."/>
            <person name="Goodwin L."/>
            <person name="Pitluck S."/>
            <person name="Larimer F.W."/>
            <person name="Land M.L."/>
            <person name="Hauser L."/>
            <person name="Sangwan P."/>
            <person name="de Vos W.M."/>
            <person name="Janssen P.H."/>
            <person name="Smidt H."/>
        </authorList>
    </citation>
    <scope>NUCLEOTIDE SEQUENCE [LARGE SCALE GENOMIC DNA]</scope>
    <source>
        <strain evidence="1 2">Ellin428</strain>
    </source>
</reference>
<dbReference type="SUPFAM" id="SSF53335">
    <property type="entry name" value="S-adenosyl-L-methionine-dependent methyltransferases"/>
    <property type="match status" value="1"/>
</dbReference>
<dbReference type="STRING" id="497964.CfE428DRAFT_5248"/>
<dbReference type="Proteomes" id="UP000005824">
    <property type="component" value="Unassembled WGS sequence"/>
</dbReference>
<dbReference type="eggNOG" id="COG2226">
    <property type="taxonomic scope" value="Bacteria"/>
</dbReference>
<accession>B4D8K8</accession>
<protein>
    <submittedName>
        <fullName evidence="1">Methyltransferase type 11</fullName>
    </submittedName>
</protein>
<evidence type="ECO:0000313" key="2">
    <source>
        <dbReference type="Proteomes" id="UP000005824"/>
    </source>
</evidence>
<dbReference type="CDD" id="cd02440">
    <property type="entry name" value="AdoMet_MTases"/>
    <property type="match status" value="1"/>
</dbReference>
<proteinExistence type="predicted"/>